<gene>
    <name evidence="2" type="ORF">TAT_000249200</name>
    <name evidence="1" type="ORF">TAV_000249200</name>
</gene>
<dbReference type="EMBL" id="UIVT01000003">
    <property type="protein sequence ID" value="SVP93499.1"/>
    <property type="molecule type" value="Genomic_DNA"/>
</dbReference>
<dbReference type="EMBL" id="UIVS01000003">
    <property type="protein sequence ID" value="SVP92694.1"/>
    <property type="molecule type" value="Genomic_DNA"/>
</dbReference>
<reference evidence="2" key="1">
    <citation type="submission" date="2018-07" db="EMBL/GenBank/DDBJ databases">
        <authorList>
            <person name="Quirk P.G."/>
            <person name="Krulwich T.A."/>
        </authorList>
    </citation>
    <scope>NUCLEOTIDE SEQUENCE</scope>
    <source>
        <strain evidence="2">Anand</strain>
    </source>
</reference>
<evidence type="ECO:0000313" key="1">
    <source>
        <dbReference type="EMBL" id="SVP92694.1"/>
    </source>
</evidence>
<protein>
    <submittedName>
        <fullName evidence="2">Uncharacterized protein</fullName>
    </submittedName>
</protein>
<dbReference type="VEuPathDB" id="PiroplasmaDB:TA04085"/>
<sequence length="1115" mass="129478">MIFTLEEPDSFILPNIRDKNGQDLNNKIVSVKISQCQSYIFILSQKCLFVYSKDNDFVCLGRFMLSELGNYEYFRDIIILPTPNLIALLVDNLKHLLIVNCNRVSDSTAKGEEDVGNRIKNPPNLKFIYDIVVPNDFSFFYTIKNQFYFWLDKQSGFYRTIYKKGFLNHLVDNVGPDNHPQVINLYLVTTNVLNINIIGNVNFLYSLCYIHLKLNVVDNNLVYKGTRNKIFGHTLDGIITKCVDNINNISGENDFEGPEDRISKASVSVENEAGSNFNKDSSDNLSLEIDEVRNIYHTNDNHLYILTTSNQLLCLIVNEKEEENLVEKDMEVEQVGDKGVVMGKIMCENVKEMCINEKHMIFCIVFKDNEINTVYKDKVISSLKFDTEIKSIKWLDYYLFILTSKSIHICTYYLHFLYQININERVSEVSLEENFKTASVLELSKNSLVENQFDKMKRLELSEVDGSPSLHSADESFRESEDKDTEAVNDIVVIDNKIMLFRDKELLVYDIVNLRNNEKYNVFYTNHTVYVAANYRMSSIYKKSTRSITTKNSKNFIYNIKLNNINQINYIKINNICSYMLIQYNGNKVLLYSKNRTTMVKNDDSRVVNLNFFTNYIYYIVIETGEEYNISFYNINSKLIEIKTKSAPVKMIHDDPYLFIVLLSNNVIQTYDLYYINYKLVNTIDINKLKPTILDFTEVPDKIEALDEVEHAYIDKNLIDFHKLTPYEPEKDFDDVYIIMNIYREVYIINNKYIKYLLSNVNQIVYIKDYQYLLTITNDPNTMTVTEEESEPYSGNITPFSNHTESKLPENSDKSVNAGTAYIVDKSGKLIEVVLNEPNNYILSISDNNLINLMKVSNGISLYNHVLLYNISNVVNYEKLLLMHLLNNKHRSEILSTNLLSTATVPPDDESLEGVYSHFKKLYYKLFSVLYRKMDNIEDIKGLDKVVKRFSEECSLGLLGDNESVVDEIFNNLLELKEYNFCSLLLLTLQLKTDPVHTRKKYCKVLIQKLVHEITQVILNGLNNNRFNFNLLNNIIAFYNRIYEDSTRESVSNNFDGDEKDECSVSESELESLSIECLDNDILVNELIMLSESNLDFNANVLLYNIIKLNHTQII</sequence>
<evidence type="ECO:0000313" key="2">
    <source>
        <dbReference type="EMBL" id="SVP93499.1"/>
    </source>
</evidence>
<dbReference type="AlphaFoldDB" id="A0A3B0N6Q1"/>
<accession>A0A3B0N6Q1</accession>
<name>A0A3B0N6Q1_THEAN</name>
<organism evidence="2">
    <name type="scientific">Theileria annulata</name>
    <dbReference type="NCBI Taxonomy" id="5874"/>
    <lineage>
        <taxon>Eukaryota</taxon>
        <taxon>Sar</taxon>
        <taxon>Alveolata</taxon>
        <taxon>Apicomplexa</taxon>
        <taxon>Aconoidasida</taxon>
        <taxon>Piroplasmida</taxon>
        <taxon>Theileriidae</taxon>
        <taxon>Theileria</taxon>
    </lineage>
</organism>
<proteinExistence type="predicted"/>